<feature type="compositionally biased region" description="Polar residues" evidence="1">
    <location>
        <begin position="154"/>
        <end position="165"/>
    </location>
</feature>
<name>A0A401QRV2_STRNR</name>
<evidence type="ECO:0000313" key="3">
    <source>
        <dbReference type="Proteomes" id="UP000288351"/>
    </source>
</evidence>
<feature type="compositionally biased region" description="Basic and acidic residues" evidence="1">
    <location>
        <begin position="141"/>
        <end position="151"/>
    </location>
</feature>
<evidence type="ECO:0000313" key="2">
    <source>
        <dbReference type="EMBL" id="GCB88120.1"/>
    </source>
</evidence>
<dbReference type="AlphaFoldDB" id="A0A401QRV2"/>
<feature type="region of interest" description="Disordered" evidence="1">
    <location>
        <begin position="128"/>
        <end position="168"/>
    </location>
</feature>
<dbReference type="Proteomes" id="UP000288351">
    <property type="component" value="Unassembled WGS sequence"/>
</dbReference>
<dbReference type="EMBL" id="BHXC01000006">
    <property type="protein sequence ID" value="GCB88120.1"/>
    <property type="molecule type" value="Genomic_DNA"/>
</dbReference>
<comment type="caution">
    <text evidence="2">The sequence shown here is derived from an EMBL/GenBank/DDBJ whole genome shotgun (WGS) entry which is preliminary data.</text>
</comment>
<gene>
    <name evidence="2" type="ORF">SALB_00789</name>
</gene>
<dbReference type="GO" id="GO:0003677">
    <property type="term" value="F:DNA binding"/>
    <property type="evidence" value="ECO:0007669"/>
    <property type="project" value="InterPro"/>
</dbReference>
<organism evidence="2 3">
    <name type="scientific">Streptomyces noursei</name>
    <name type="common">Streptomyces albulus</name>
    <dbReference type="NCBI Taxonomy" id="1971"/>
    <lineage>
        <taxon>Bacteria</taxon>
        <taxon>Bacillati</taxon>
        <taxon>Actinomycetota</taxon>
        <taxon>Actinomycetes</taxon>
        <taxon>Kitasatosporales</taxon>
        <taxon>Streptomycetaceae</taxon>
        <taxon>Streptomyces</taxon>
    </lineage>
</organism>
<sequence length="540" mass="59788">MNSFPAIDALLAAHTPLPPPAERSRLRRHLGLPADQVAHALGVDVATLHTWEAGQSEPEGQSRAAYAYFLTRVRTAVEDHTQPPTQAPATDIDPLAQPVPCVLCGKPATQQVLGYPQHLSAADCAAAAAPAPSPTPASRPARHEAEADRRIPTPRSSTARPSGTLQDPIRKTVAAALAAHNDDPHEATTALTNRAIPDAMSLLNACRVGGRYDIVYYPALPEMLRKPSPQTPDRIWEARLNWQRPQTPGETGPVAALDINGAYLSALKTHLPLGHLQPTNPQPHDRRRAGIHLVTPPTWEHDAYLPNPLGTRHEPGPVWITEATLRLLLRLSGRNYELCDPPVIHESYTSGSTENLLEKFRTTLRDARARAIEEHDPVTLEYVKALYVKFVSTMGESSHNRELRRPDWMHIIHSQAFANLWSKAYQAHTKGLTLVRVCGTDELHVQGDWRRVFREGRDLSQVKLKNTYEIEAICATVSREPHMVCSDPNIEKRRYEYAGGRYVGCRTCGGDLCTRCYTVHLTPSDLLPEHNDDNLCSACQ</sequence>
<dbReference type="RefSeq" id="WP_236664376.1">
    <property type="nucleotide sequence ID" value="NZ_BHXC01000006.1"/>
</dbReference>
<evidence type="ECO:0000256" key="1">
    <source>
        <dbReference type="SAM" id="MobiDB-lite"/>
    </source>
</evidence>
<dbReference type="CDD" id="cd00093">
    <property type="entry name" value="HTH_XRE"/>
    <property type="match status" value="1"/>
</dbReference>
<dbReference type="InterPro" id="IPR001387">
    <property type="entry name" value="Cro/C1-type_HTH"/>
</dbReference>
<dbReference type="SUPFAM" id="SSF47413">
    <property type="entry name" value="lambda repressor-like DNA-binding domains"/>
    <property type="match status" value="1"/>
</dbReference>
<dbReference type="Gene3D" id="1.10.260.40">
    <property type="entry name" value="lambda repressor-like DNA-binding domains"/>
    <property type="match status" value="1"/>
</dbReference>
<dbReference type="InterPro" id="IPR010982">
    <property type="entry name" value="Lambda_DNA-bd_dom_sf"/>
</dbReference>
<proteinExistence type="predicted"/>
<evidence type="ECO:0008006" key="4">
    <source>
        <dbReference type="Google" id="ProtNLM"/>
    </source>
</evidence>
<accession>A0A401QRV2</accession>
<protein>
    <recommendedName>
        <fullName evidence="4">Dihydrolipoamide succinyltransferase</fullName>
    </recommendedName>
</protein>
<reference evidence="2 3" key="1">
    <citation type="journal article" date="2019" name="Microbiol. Resour. Announc.">
        <title>Draft Genome Sequence of the Most Traditional epsilon-Poly-l-Lysine Producer, Streptomyces albulus NBRC14147.</title>
        <authorList>
            <person name="Yamanaka K."/>
            <person name="Hamano Y."/>
        </authorList>
    </citation>
    <scope>NUCLEOTIDE SEQUENCE [LARGE SCALE GENOMIC DNA]</scope>
    <source>
        <strain evidence="2 3">NBRC 14147</strain>
    </source>
</reference>